<sequence>FNISTFSTKRHRSLPLSKTLGEITLRHFTHSLCLSLKPNSHRETPSTASPVPTPEEPPWVAPDHHRSSSSPRAREELPLFKNAPAAASYGAVGDSKRHRSCSPSR</sequence>
<reference evidence="2 3" key="1">
    <citation type="journal article" date="2023" name="Life. Sci Alliance">
        <title>Evolutionary insights into 3D genome organization and epigenetic landscape of Vigna mungo.</title>
        <authorList>
            <person name="Junaid A."/>
            <person name="Singh B."/>
            <person name="Bhatia S."/>
        </authorList>
    </citation>
    <scope>NUCLEOTIDE SEQUENCE [LARGE SCALE GENOMIC DNA]</scope>
    <source>
        <strain evidence="2">Urdbean</strain>
    </source>
</reference>
<proteinExistence type="predicted"/>
<organism evidence="2 3">
    <name type="scientific">Vigna mungo</name>
    <name type="common">Black gram</name>
    <name type="synonym">Phaseolus mungo</name>
    <dbReference type="NCBI Taxonomy" id="3915"/>
    <lineage>
        <taxon>Eukaryota</taxon>
        <taxon>Viridiplantae</taxon>
        <taxon>Streptophyta</taxon>
        <taxon>Embryophyta</taxon>
        <taxon>Tracheophyta</taxon>
        <taxon>Spermatophyta</taxon>
        <taxon>Magnoliopsida</taxon>
        <taxon>eudicotyledons</taxon>
        <taxon>Gunneridae</taxon>
        <taxon>Pentapetalae</taxon>
        <taxon>rosids</taxon>
        <taxon>fabids</taxon>
        <taxon>Fabales</taxon>
        <taxon>Fabaceae</taxon>
        <taxon>Papilionoideae</taxon>
        <taxon>50 kb inversion clade</taxon>
        <taxon>NPAAA clade</taxon>
        <taxon>indigoferoid/millettioid clade</taxon>
        <taxon>Phaseoleae</taxon>
        <taxon>Vigna</taxon>
    </lineage>
</organism>
<feature type="compositionally biased region" description="Basic residues" evidence="1">
    <location>
        <begin position="96"/>
        <end position="105"/>
    </location>
</feature>
<protein>
    <submittedName>
        <fullName evidence="2">Uncharacterized protein</fullName>
    </submittedName>
</protein>
<evidence type="ECO:0000313" key="2">
    <source>
        <dbReference type="EMBL" id="WVZ04942.1"/>
    </source>
</evidence>
<dbReference type="AlphaFoldDB" id="A0AAQ3N9C9"/>
<keyword evidence="3" id="KW-1185">Reference proteome</keyword>
<dbReference type="EMBL" id="CP144695">
    <property type="protein sequence ID" value="WVZ04942.1"/>
    <property type="molecule type" value="Genomic_DNA"/>
</dbReference>
<feature type="region of interest" description="Disordered" evidence="1">
    <location>
        <begin position="35"/>
        <end position="105"/>
    </location>
</feature>
<feature type="non-terminal residue" evidence="2">
    <location>
        <position position="1"/>
    </location>
</feature>
<accession>A0AAQ3N9C9</accession>
<dbReference type="Proteomes" id="UP001374535">
    <property type="component" value="Chromosome 6"/>
</dbReference>
<name>A0AAQ3N9C9_VIGMU</name>
<evidence type="ECO:0000313" key="3">
    <source>
        <dbReference type="Proteomes" id="UP001374535"/>
    </source>
</evidence>
<feature type="compositionally biased region" description="Basic and acidic residues" evidence="1">
    <location>
        <begin position="62"/>
        <end position="78"/>
    </location>
</feature>
<evidence type="ECO:0000256" key="1">
    <source>
        <dbReference type="SAM" id="MobiDB-lite"/>
    </source>
</evidence>
<feature type="compositionally biased region" description="Pro residues" evidence="1">
    <location>
        <begin position="51"/>
        <end position="60"/>
    </location>
</feature>
<gene>
    <name evidence="2" type="ORF">V8G54_018288</name>
</gene>
<feature type="non-terminal residue" evidence="2">
    <location>
        <position position="105"/>
    </location>
</feature>